<dbReference type="InterPro" id="IPR001647">
    <property type="entry name" value="HTH_TetR"/>
</dbReference>
<dbReference type="PANTHER" id="PTHR30055:SF226">
    <property type="entry name" value="HTH-TYPE TRANSCRIPTIONAL REGULATOR PKSA"/>
    <property type="match status" value="1"/>
</dbReference>
<dbReference type="InterPro" id="IPR036271">
    <property type="entry name" value="Tet_transcr_reg_TetR-rel_C_sf"/>
</dbReference>
<dbReference type="AlphaFoldDB" id="Q7NKR0"/>
<keyword evidence="2" id="KW-0805">Transcription regulation</keyword>
<proteinExistence type="predicted"/>
<dbReference type="GO" id="GO:0003700">
    <property type="term" value="F:DNA-binding transcription factor activity"/>
    <property type="evidence" value="ECO:0000318"/>
    <property type="project" value="GO_Central"/>
</dbReference>
<dbReference type="Proteomes" id="UP000000557">
    <property type="component" value="Chromosome"/>
</dbReference>
<dbReference type="Gene3D" id="1.10.357.10">
    <property type="entry name" value="Tetracycline Repressor, domain 2"/>
    <property type="match status" value="1"/>
</dbReference>
<evidence type="ECO:0000256" key="4">
    <source>
        <dbReference type="ARBA" id="ARBA00023163"/>
    </source>
</evidence>
<accession>Q7NKR0</accession>
<dbReference type="SUPFAM" id="SSF46689">
    <property type="entry name" value="Homeodomain-like"/>
    <property type="match status" value="1"/>
</dbReference>
<evidence type="ECO:0000256" key="5">
    <source>
        <dbReference type="PROSITE-ProRule" id="PRU00335"/>
    </source>
</evidence>
<evidence type="ECO:0000256" key="2">
    <source>
        <dbReference type="ARBA" id="ARBA00023015"/>
    </source>
</evidence>
<name>Q7NKR0_GLOVI</name>
<reference evidence="7 8" key="2">
    <citation type="journal article" date="2003" name="DNA Res.">
        <title>Complete genome structure of Gloeobacter violaceus PCC 7421, a cyanobacterium that lacks thylakoids (supplement).</title>
        <authorList>
            <person name="Nakamura Y."/>
            <person name="Kaneko T."/>
            <person name="Sato S."/>
            <person name="Mimuro M."/>
            <person name="Miyashita H."/>
            <person name="Tsuchiya T."/>
            <person name="Sasamoto S."/>
            <person name="Watanabe A."/>
            <person name="Kawashima K."/>
            <person name="Kishida Y."/>
            <person name="Kiyokawa C."/>
            <person name="Kohara M."/>
            <person name="Matsumoto M."/>
            <person name="Matsuno A."/>
            <person name="Nakazaki N."/>
            <person name="Shimpo S."/>
            <person name="Takeuchi C."/>
            <person name="Yamada M."/>
            <person name="Tabata S."/>
        </authorList>
    </citation>
    <scope>NUCLEOTIDE SEQUENCE [LARGE SCALE GENOMIC DNA]</scope>
    <source>
        <strain evidence="8">ATCC 29082 / PCC 7421</strain>
    </source>
</reference>
<dbReference type="STRING" id="251221.gene:10758900"/>
<dbReference type="PATRIC" id="fig|251221.4.peg.1447"/>
<dbReference type="InterPro" id="IPR023772">
    <property type="entry name" value="DNA-bd_HTH_TetR-type_CS"/>
</dbReference>
<dbReference type="InterPro" id="IPR009057">
    <property type="entry name" value="Homeodomain-like_sf"/>
</dbReference>
<dbReference type="HOGENOM" id="CLU_069356_15_12_3"/>
<organism evidence="7 8">
    <name type="scientific">Gloeobacter violaceus (strain ATCC 29082 / PCC 7421)</name>
    <dbReference type="NCBI Taxonomy" id="251221"/>
    <lineage>
        <taxon>Bacteria</taxon>
        <taxon>Bacillati</taxon>
        <taxon>Cyanobacteriota</taxon>
        <taxon>Cyanophyceae</taxon>
        <taxon>Gloeobacterales</taxon>
        <taxon>Gloeobacteraceae</taxon>
        <taxon>Gloeobacter</taxon>
    </lineage>
</organism>
<evidence type="ECO:0000313" key="8">
    <source>
        <dbReference type="Proteomes" id="UP000000557"/>
    </source>
</evidence>
<dbReference type="EnsemblBacteria" id="BAC89358">
    <property type="protein sequence ID" value="BAC89358"/>
    <property type="gene ID" value="BAC89358"/>
</dbReference>
<dbReference type="KEGG" id="gvi:glr1417"/>
<keyword evidence="4" id="KW-0804">Transcription</keyword>
<sequence length="197" mass="21722">MPKVDPKFKELRREQILQAAVTCFARKGFHAATTDDICAEARLSPGSIYRYFHNKEAIMLAIAQSHQQVVVGWMQEAAQRTDVIEALAMFAARFVGELDAPNARIALEIVVEAGRNPTLAAQVSRYDEEVNDGIVDLLLSGKQRGQIAADIDFVATAFLLRAAIEGLGIAMTLERRVEPEAALAEFRGWLVRLFGPP</sequence>
<keyword evidence="1" id="KW-0678">Repressor</keyword>
<gene>
    <name evidence="7" type="ordered locus">glr1417</name>
</gene>
<dbReference type="Pfam" id="PF13977">
    <property type="entry name" value="TetR_C_6"/>
    <property type="match status" value="1"/>
</dbReference>
<dbReference type="InParanoid" id="Q7NKR0"/>
<dbReference type="eggNOG" id="COG1309">
    <property type="taxonomic scope" value="Bacteria"/>
</dbReference>
<dbReference type="GO" id="GO:0000976">
    <property type="term" value="F:transcription cis-regulatory region binding"/>
    <property type="evidence" value="ECO:0000318"/>
    <property type="project" value="GO_Central"/>
</dbReference>
<evidence type="ECO:0000256" key="1">
    <source>
        <dbReference type="ARBA" id="ARBA00022491"/>
    </source>
</evidence>
<dbReference type="GO" id="GO:0006355">
    <property type="term" value="P:regulation of DNA-templated transcription"/>
    <property type="evidence" value="ECO:0000318"/>
    <property type="project" value="GO_Central"/>
</dbReference>
<dbReference type="PhylomeDB" id="Q7NKR0"/>
<keyword evidence="8" id="KW-1185">Reference proteome</keyword>
<dbReference type="OrthoDB" id="2373640at2"/>
<dbReference type="InterPro" id="IPR039538">
    <property type="entry name" value="BetI_C"/>
</dbReference>
<dbReference type="Pfam" id="PF00440">
    <property type="entry name" value="TetR_N"/>
    <property type="match status" value="1"/>
</dbReference>
<feature type="domain" description="HTH tetR-type" evidence="6">
    <location>
        <begin position="10"/>
        <end position="70"/>
    </location>
</feature>
<dbReference type="PANTHER" id="PTHR30055">
    <property type="entry name" value="HTH-TYPE TRANSCRIPTIONAL REGULATOR RUTR"/>
    <property type="match status" value="1"/>
</dbReference>
<evidence type="ECO:0000256" key="3">
    <source>
        <dbReference type="ARBA" id="ARBA00023125"/>
    </source>
</evidence>
<protein>
    <submittedName>
        <fullName evidence="7">TetR family transcriptional regulatory protein</fullName>
    </submittedName>
</protein>
<dbReference type="PRINTS" id="PR00455">
    <property type="entry name" value="HTHTETR"/>
</dbReference>
<dbReference type="SUPFAM" id="SSF48498">
    <property type="entry name" value="Tetracyclin repressor-like, C-terminal domain"/>
    <property type="match status" value="1"/>
</dbReference>
<dbReference type="InterPro" id="IPR050109">
    <property type="entry name" value="HTH-type_TetR-like_transc_reg"/>
</dbReference>
<keyword evidence="3 5" id="KW-0238">DNA-binding</keyword>
<evidence type="ECO:0000313" key="7">
    <source>
        <dbReference type="EMBL" id="BAC89358.1"/>
    </source>
</evidence>
<evidence type="ECO:0000259" key="6">
    <source>
        <dbReference type="PROSITE" id="PS50977"/>
    </source>
</evidence>
<dbReference type="EMBL" id="BA000045">
    <property type="protein sequence ID" value="BAC89358.1"/>
    <property type="molecule type" value="Genomic_DNA"/>
</dbReference>
<dbReference type="PROSITE" id="PS50977">
    <property type="entry name" value="HTH_TETR_2"/>
    <property type="match status" value="1"/>
</dbReference>
<feature type="DNA-binding region" description="H-T-H motif" evidence="5">
    <location>
        <begin position="33"/>
        <end position="52"/>
    </location>
</feature>
<dbReference type="Gene3D" id="1.10.10.60">
    <property type="entry name" value="Homeodomain-like"/>
    <property type="match status" value="1"/>
</dbReference>
<reference evidence="7 8" key="1">
    <citation type="journal article" date="2003" name="DNA Res.">
        <title>Complete genome structure of Gloeobacter violaceus PCC 7421, a cyanobacterium that lacks thylakoids.</title>
        <authorList>
            <person name="Nakamura Y."/>
            <person name="Kaneko T."/>
            <person name="Sato S."/>
            <person name="Mimuro M."/>
            <person name="Miyashita H."/>
            <person name="Tsuchiya T."/>
            <person name="Sasamoto S."/>
            <person name="Watanabe A."/>
            <person name="Kawashima K."/>
            <person name="Kishida Y."/>
            <person name="Kiyokawa C."/>
            <person name="Kohara M."/>
            <person name="Matsumoto M."/>
            <person name="Matsuno A."/>
            <person name="Nakazaki N."/>
            <person name="Shimpo S."/>
            <person name="Takeuchi C."/>
            <person name="Yamada M."/>
            <person name="Tabata S."/>
        </authorList>
    </citation>
    <scope>NUCLEOTIDE SEQUENCE [LARGE SCALE GENOMIC DNA]</scope>
    <source>
        <strain evidence="8">ATCC 29082 / PCC 7421</strain>
    </source>
</reference>
<dbReference type="PROSITE" id="PS01081">
    <property type="entry name" value="HTH_TETR_1"/>
    <property type="match status" value="1"/>
</dbReference>